<dbReference type="SUPFAM" id="SSF54862">
    <property type="entry name" value="4Fe-4S ferredoxins"/>
    <property type="match status" value="1"/>
</dbReference>
<accession>A0ABU0PU49</accession>
<dbReference type="Pfam" id="PF13459">
    <property type="entry name" value="Fer4_15"/>
    <property type="match status" value="1"/>
</dbReference>
<proteinExistence type="predicted"/>
<name>A0ABU0PU49_STRAH</name>
<comment type="caution">
    <text evidence="1">The sequence shown here is derived from an EMBL/GenBank/DDBJ whole genome shotgun (WGS) entry which is preliminary data.</text>
</comment>
<evidence type="ECO:0000313" key="2">
    <source>
        <dbReference type="Proteomes" id="UP001243364"/>
    </source>
</evidence>
<sequence>MNRKSVMSVQVIFEPAKCQGYANCLIEAPEIWDFDEDDNRAVLRLSDPGDALRAKAEASARCCPAQAIRVEELNP</sequence>
<dbReference type="EMBL" id="JAUSYA010000001">
    <property type="protein sequence ID" value="MDQ0681899.1"/>
    <property type="molecule type" value="Genomic_DNA"/>
</dbReference>
<dbReference type="Proteomes" id="UP001243364">
    <property type="component" value="Unassembled WGS sequence"/>
</dbReference>
<reference evidence="1 2" key="1">
    <citation type="submission" date="2023-07" db="EMBL/GenBank/DDBJ databases">
        <title>Comparative genomics of wheat-associated soil bacteria to identify genetic determinants of phenazine resistance.</title>
        <authorList>
            <person name="Mouncey N."/>
        </authorList>
    </citation>
    <scope>NUCLEOTIDE SEQUENCE [LARGE SCALE GENOMIC DNA]</scope>
    <source>
        <strain evidence="1 2">W4I19-2</strain>
    </source>
</reference>
<evidence type="ECO:0000313" key="1">
    <source>
        <dbReference type="EMBL" id="MDQ0681899.1"/>
    </source>
</evidence>
<dbReference type="RefSeq" id="WP_234311808.1">
    <property type="nucleotide sequence ID" value="NZ_JAUSYA010000001.1"/>
</dbReference>
<keyword evidence="2" id="KW-1185">Reference proteome</keyword>
<protein>
    <submittedName>
        <fullName evidence="1">Ferredoxin</fullName>
    </submittedName>
</protein>
<organism evidence="1 2">
    <name type="scientific">Streptomyces achromogenes</name>
    <dbReference type="NCBI Taxonomy" id="67255"/>
    <lineage>
        <taxon>Bacteria</taxon>
        <taxon>Bacillati</taxon>
        <taxon>Actinomycetota</taxon>
        <taxon>Actinomycetes</taxon>
        <taxon>Kitasatosporales</taxon>
        <taxon>Streptomycetaceae</taxon>
        <taxon>Streptomyces</taxon>
    </lineage>
</organism>
<dbReference type="Gene3D" id="3.30.70.20">
    <property type="match status" value="1"/>
</dbReference>
<gene>
    <name evidence="1" type="ORF">QFZ56_000862</name>
</gene>